<dbReference type="RefSeq" id="WP_133693693.1">
    <property type="nucleotide sequence ID" value="NZ_SOBR01000001.1"/>
</dbReference>
<dbReference type="PROSITE" id="PS51128">
    <property type="entry name" value="ZF_DKSA_2"/>
    <property type="match status" value="1"/>
</dbReference>
<proteinExistence type="predicted"/>
<evidence type="ECO:0000313" key="2">
    <source>
        <dbReference type="EMBL" id="TDU24920.1"/>
    </source>
</evidence>
<protein>
    <submittedName>
        <fullName evidence="2">TraR/DksA family transcriptional regulator</fullName>
    </submittedName>
</protein>
<dbReference type="OrthoDB" id="6064855at2"/>
<feature type="zinc finger region" description="dksA C4-type" evidence="1">
    <location>
        <begin position="87"/>
        <end position="111"/>
    </location>
</feature>
<accession>A0A4R7NWM2</accession>
<sequence length="113" mass="12933">MNHPDLDMATVRHQLESKRQQLLDEGRESAQSRDVVELDQTANGRLTRMDAMQSQAMAKATQQRREASIRFIDLALKRIDDDTYGECIECGEWISAKRLTLDYATLKCIDCAQ</sequence>
<reference evidence="2 3" key="1">
    <citation type="submission" date="2019-03" db="EMBL/GenBank/DDBJ databases">
        <title>Genomic Encyclopedia of Type Strains, Phase IV (KMG-IV): sequencing the most valuable type-strain genomes for metagenomic binning, comparative biology and taxonomic classification.</title>
        <authorList>
            <person name="Goeker M."/>
        </authorList>
    </citation>
    <scope>NUCLEOTIDE SEQUENCE [LARGE SCALE GENOMIC DNA]</scope>
    <source>
        <strain evidence="2 3">DSM 6770</strain>
    </source>
</reference>
<dbReference type="PANTHER" id="PTHR33823:SF4">
    <property type="entry name" value="GENERAL STRESS PROTEIN 16O"/>
    <property type="match status" value="1"/>
</dbReference>
<organism evidence="2 3">
    <name type="scientific">Chromohalobacter marismortui</name>
    <dbReference type="NCBI Taxonomy" id="42055"/>
    <lineage>
        <taxon>Bacteria</taxon>
        <taxon>Pseudomonadati</taxon>
        <taxon>Pseudomonadota</taxon>
        <taxon>Gammaproteobacteria</taxon>
        <taxon>Oceanospirillales</taxon>
        <taxon>Halomonadaceae</taxon>
        <taxon>Chromohalobacter</taxon>
    </lineage>
</organism>
<dbReference type="EMBL" id="SOBR01000001">
    <property type="protein sequence ID" value="TDU24920.1"/>
    <property type="molecule type" value="Genomic_DNA"/>
</dbReference>
<evidence type="ECO:0000256" key="1">
    <source>
        <dbReference type="PROSITE-ProRule" id="PRU00510"/>
    </source>
</evidence>
<name>A0A4R7NWM2_9GAMM</name>
<dbReference type="AlphaFoldDB" id="A0A4R7NWM2"/>
<dbReference type="Proteomes" id="UP000295380">
    <property type="component" value="Unassembled WGS sequence"/>
</dbReference>
<keyword evidence="3" id="KW-1185">Reference proteome</keyword>
<dbReference type="PANTHER" id="PTHR33823">
    <property type="entry name" value="RNA POLYMERASE-BINDING TRANSCRIPTION FACTOR DKSA-RELATED"/>
    <property type="match status" value="1"/>
</dbReference>
<evidence type="ECO:0000313" key="3">
    <source>
        <dbReference type="Proteomes" id="UP000295380"/>
    </source>
</evidence>
<comment type="caution">
    <text evidence="2">The sequence shown here is derived from an EMBL/GenBank/DDBJ whole genome shotgun (WGS) entry which is preliminary data.</text>
</comment>
<dbReference type="Gene3D" id="1.20.120.910">
    <property type="entry name" value="DksA, coiled-coil domain"/>
    <property type="match status" value="1"/>
</dbReference>
<gene>
    <name evidence="2" type="ORF">C8E00_101305</name>
</gene>